<evidence type="ECO:0000256" key="5">
    <source>
        <dbReference type="SAM" id="Phobius"/>
    </source>
</evidence>
<feature type="transmembrane region" description="Helical" evidence="5">
    <location>
        <begin position="362"/>
        <end position="382"/>
    </location>
</feature>
<dbReference type="InterPro" id="IPR050186">
    <property type="entry name" value="TPT_transporter"/>
</dbReference>
<feature type="domain" description="Polysaccharide pyruvyl transferase" evidence="7">
    <location>
        <begin position="749"/>
        <end position="779"/>
    </location>
</feature>
<keyword evidence="2 5" id="KW-0812">Transmembrane</keyword>
<accession>A0AAE1ECJ0</accession>
<evidence type="ECO:0000256" key="4">
    <source>
        <dbReference type="ARBA" id="ARBA00023136"/>
    </source>
</evidence>
<dbReference type="Pfam" id="PF04230">
    <property type="entry name" value="PS_pyruv_trans"/>
    <property type="match status" value="2"/>
</dbReference>
<dbReference type="PANTHER" id="PTHR11132">
    <property type="entry name" value="SOLUTE CARRIER FAMILY 35"/>
    <property type="match status" value="1"/>
</dbReference>
<evidence type="ECO:0000256" key="2">
    <source>
        <dbReference type="ARBA" id="ARBA00022692"/>
    </source>
</evidence>
<keyword evidence="9" id="KW-1185">Reference proteome</keyword>
<dbReference type="AlphaFoldDB" id="A0AAE1ECJ0"/>
<feature type="domain" description="Sugar phosphate transporter" evidence="6">
    <location>
        <begin position="115"/>
        <end position="333"/>
    </location>
</feature>
<dbReference type="Pfam" id="PF03151">
    <property type="entry name" value="TPT"/>
    <property type="match status" value="1"/>
</dbReference>
<feature type="transmembrane region" description="Helical" evidence="5">
    <location>
        <begin position="158"/>
        <end position="182"/>
    </location>
</feature>
<evidence type="ECO:0000256" key="1">
    <source>
        <dbReference type="ARBA" id="ARBA00004141"/>
    </source>
</evidence>
<name>A0AAE1ECJ0_9GAST</name>
<feature type="transmembrane region" description="Helical" evidence="5">
    <location>
        <begin position="30"/>
        <end position="50"/>
    </location>
</feature>
<feature type="transmembrane region" description="Helical" evidence="5">
    <location>
        <begin position="194"/>
        <end position="213"/>
    </location>
</feature>
<feature type="transmembrane region" description="Helical" evidence="5">
    <location>
        <begin position="234"/>
        <end position="253"/>
    </location>
</feature>
<keyword evidence="3 5" id="KW-1133">Transmembrane helix</keyword>
<evidence type="ECO:0008006" key="10">
    <source>
        <dbReference type="Google" id="ProtNLM"/>
    </source>
</evidence>
<dbReference type="InterPro" id="IPR007345">
    <property type="entry name" value="Polysacch_pyruvyl_Trfase"/>
</dbReference>
<proteinExistence type="predicted"/>
<feature type="domain" description="Polysaccharide pyruvyl transferase" evidence="7">
    <location>
        <begin position="567"/>
        <end position="694"/>
    </location>
</feature>
<dbReference type="EMBL" id="JAWDGP010000384">
    <property type="protein sequence ID" value="KAK3800983.1"/>
    <property type="molecule type" value="Genomic_DNA"/>
</dbReference>
<sequence>MEKSIEVSGQYWLNIMTIGSTSTTPSLLSARSLGVFAIWTVTSFLCHYFAKSFLSNVRERSSSLASPPSKVHDSQIFSAEEIWQGTVSATILTIIQMGMCFLLVRVEAFDSGWAVGVARVCHVVATWFTNLSMACMFASSTFAIKLMEPITSAVLQYFILATPLSPVAILSLPVIVSGAIMFSGNPLIQSNLPFGIAAAFMSNIVLAFRNVALKSRMLNEDRPGLTLRNLRCSVLTFAATCASGAGLAWSQGFLSGHGLSTSATCVLSGIFHVVYSYVSTGIVLSHLSVVSHAVTNILKRVLVVLLLYITGSRSASPMNFLGLGVCTLGLMVYAWTKREQKAPTTNLQDSHHRMQRIELSALSKYFVLVTCSFFGGLCLGIMRDSTISMTGNSVFSGPIAEINSVPTPPYGHHSTKWKKAPFEDAETTNFDVATSAQIDDPLVEWAFTHRANDLPKRNYLLPDLDGYLSKHKHVIKEFLQIDLISNPNRSSFLSSKLRTHLEVVKEAQRLHFDVIGKALKMYKYAMLFDLAAFENKGDPCISVGEIYFLARIKLKLLYYCATNTCIKENFIRAEKQARKYSSKDLVILVHGGGNIVGYKFSDNQRFTIFKIFKGYQIFVFPQSVYIRDFNSKHFELCKKNYCCNENVTFVMRDHQSYKYAKQYFSGTTKFIVAPDMAFQIGPMPRFLSPVFDIMWIKRSDHETPNYTEIPVAPQGVRVHVSDWWDWRTPKAPNSLEQAYYTCTNGFFYLQRGRVIITDRLHGHILAILLNIPHVLIDNKQHKLSAYHLSWTAGLQNVYITDDPVIAMDLALKLLAKNSNSLPPRVPFLHINETSGEDNMFAKPDQSYP</sequence>
<evidence type="ECO:0000259" key="6">
    <source>
        <dbReference type="Pfam" id="PF03151"/>
    </source>
</evidence>
<reference evidence="8" key="1">
    <citation type="journal article" date="2023" name="G3 (Bethesda)">
        <title>A reference genome for the long-term kleptoplast-retaining sea slug Elysia crispata morphotype clarki.</title>
        <authorList>
            <person name="Eastman K.E."/>
            <person name="Pendleton A.L."/>
            <person name="Shaikh M.A."/>
            <person name="Suttiyut T."/>
            <person name="Ogas R."/>
            <person name="Tomko P."/>
            <person name="Gavelis G."/>
            <person name="Widhalm J.R."/>
            <person name="Wisecaver J.H."/>
        </authorList>
    </citation>
    <scope>NUCLEOTIDE SEQUENCE</scope>
    <source>
        <strain evidence="8">ECLA1</strain>
    </source>
</reference>
<evidence type="ECO:0000313" key="9">
    <source>
        <dbReference type="Proteomes" id="UP001283361"/>
    </source>
</evidence>
<feature type="transmembrane region" description="Helical" evidence="5">
    <location>
        <begin position="124"/>
        <end position="146"/>
    </location>
</feature>
<dbReference type="Proteomes" id="UP001283361">
    <property type="component" value="Unassembled WGS sequence"/>
</dbReference>
<protein>
    <recommendedName>
        <fullName evidence="10">Polysaccharide pyruvyl transferase domain-containing protein</fullName>
    </recommendedName>
</protein>
<organism evidence="8 9">
    <name type="scientific">Elysia crispata</name>
    <name type="common">lettuce slug</name>
    <dbReference type="NCBI Taxonomy" id="231223"/>
    <lineage>
        <taxon>Eukaryota</taxon>
        <taxon>Metazoa</taxon>
        <taxon>Spiralia</taxon>
        <taxon>Lophotrochozoa</taxon>
        <taxon>Mollusca</taxon>
        <taxon>Gastropoda</taxon>
        <taxon>Heterobranchia</taxon>
        <taxon>Euthyneura</taxon>
        <taxon>Panpulmonata</taxon>
        <taxon>Sacoglossa</taxon>
        <taxon>Placobranchoidea</taxon>
        <taxon>Plakobranchidae</taxon>
        <taxon>Elysia</taxon>
    </lineage>
</organism>
<keyword evidence="4 5" id="KW-0472">Membrane</keyword>
<feature type="transmembrane region" description="Helical" evidence="5">
    <location>
        <begin position="82"/>
        <end position="104"/>
    </location>
</feature>
<comment type="caution">
    <text evidence="8">The sequence shown here is derived from an EMBL/GenBank/DDBJ whole genome shotgun (WGS) entry which is preliminary data.</text>
</comment>
<evidence type="ECO:0000256" key="3">
    <source>
        <dbReference type="ARBA" id="ARBA00022989"/>
    </source>
</evidence>
<evidence type="ECO:0000313" key="8">
    <source>
        <dbReference type="EMBL" id="KAK3800983.1"/>
    </source>
</evidence>
<evidence type="ECO:0000259" key="7">
    <source>
        <dbReference type="Pfam" id="PF04230"/>
    </source>
</evidence>
<dbReference type="InterPro" id="IPR004853">
    <property type="entry name" value="Sugar_P_trans_dom"/>
</dbReference>
<gene>
    <name evidence="8" type="ORF">RRG08_001231</name>
</gene>
<dbReference type="GO" id="GO:0016020">
    <property type="term" value="C:membrane"/>
    <property type="evidence" value="ECO:0007669"/>
    <property type="project" value="UniProtKB-SubCell"/>
</dbReference>
<comment type="subcellular location">
    <subcellularLocation>
        <location evidence="1">Membrane</location>
        <topology evidence="1">Multi-pass membrane protein</topology>
    </subcellularLocation>
</comment>